<dbReference type="PROSITE" id="PS50983">
    <property type="entry name" value="FE_B12_PBP"/>
    <property type="match status" value="1"/>
</dbReference>
<sequence length="364" mass="40127">MAAPTLANRRPWGRQVLALGLGALLAASAHAERPITDMAGRQITLPDRVERVYAVGHCIPIVGAVAPDKLANNYGWAAGKGPARRFVSPLFYEGKVVPATGNRLSDEEVLKMRPDVVVMETRPNAAEAAKRMEARLGVPVVLIDQDLLRIKDSLAFLGDVLERKEHAGKLVDYVVRHVDPIAERARAIPAAQRVRAYYAEGPDGLSTNGAGSSHTQVLDYVGGINVAEVENAAGEGMHKVTLEQIYLWRPDLILVWTPGAERQTTYHAIVDDPLWRRIDAVAAGRVVQIPWLPYSWFDRPPGSNRVIGTLWLAQRLYPEVFTHDMVALTREYSRLFLHHEIGEDDARYLLGLATPAALPAQEGR</sequence>
<comment type="caution">
    <text evidence="3">The sequence shown here is derived from an EMBL/GenBank/DDBJ whole genome shotgun (WGS) entry which is preliminary data.</text>
</comment>
<feature type="domain" description="Fe/B12 periplasmic-binding" evidence="2">
    <location>
        <begin position="40"/>
        <end position="320"/>
    </location>
</feature>
<dbReference type="SUPFAM" id="SSF53807">
    <property type="entry name" value="Helical backbone' metal receptor"/>
    <property type="match status" value="1"/>
</dbReference>
<feature type="chain" id="PRO_5020181892" evidence="1">
    <location>
        <begin position="32"/>
        <end position="364"/>
    </location>
</feature>
<dbReference type="Gene3D" id="3.40.50.1980">
    <property type="entry name" value="Nitrogenase molybdenum iron protein domain"/>
    <property type="match status" value="2"/>
</dbReference>
<gene>
    <name evidence="3" type="ORF">E6O51_21105</name>
</gene>
<dbReference type="EMBL" id="SSOD01000026">
    <property type="protein sequence ID" value="THF55143.1"/>
    <property type="molecule type" value="Genomic_DNA"/>
</dbReference>
<dbReference type="OrthoDB" id="9775594at2"/>
<evidence type="ECO:0000313" key="4">
    <source>
        <dbReference type="Proteomes" id="UP000307956"/>
    </source>
</evidence>
<evidence type="ECO:0000313" key="3">
    <source>
        <dbReference type="EMBL" id="THF55143.1"/>
    </source>
</evidence>
<name>A0A4S4AAH5_9RHOO</name>
<keyword evidence="4" id="KW-1185">Reference proteome</keyword>
<dbReference type="Gene3D" id="1.20.58.2180">
    <property type="match status" value="1"/>
</dbReference>
<evidence type="ECO:0000256" key="1">
    <source>
        <dbReference type="SAM" id="SignalP"/>
    </source>
</evidence>
<dbReference type="RefSeq" id="WP_136387007.1">
    <property type="nucleotide sequence ID" value="NZ_SSOD01000026.1"/>
</dbReference>
<dbReference type="Proteomes" id="UP000307956">
    <property type="component" value="Unassembled WGS sequence"/>
</dbReference>
<organism evidence="3 4">
    <name type="scientific">Pseudothauera rhizosphaerae</name>
    <dbReference type="NCBI Taxonomy" id="2565932"/>
    <lineage>
        <taxon>Bacteria</taxon>
        <taxon>Pseudomonadati</taxon>
        <taxon>Pseudomonadota</taxon>
        <taxon>Betaproteobacteria</taxon>
        <taxon>Rhodocyclales</taxon>
        <taxon>Zoogloeaceae</taxon>
        <taxon>Pseudothauera</taxon>
    </lineage>
</organism>
<dbReference type="PANTHER" id="PTHR30535">
    <property type="entry name" value="VITAMIN B12-BINDING PROTEIN"/>
    <property type="match status" value="1"/>
</dbReference>
<feature type="signal peptide" evidence="1">
    <location>
        <begin position="1"/>
        <end position="31"/>
    </location>
</feature>
<dbReference type="Pfam" id="PF01497">
    <property type="entry name" value="Peripla_BP_2"/>
    <property type="match status" value="1"/>
</dbReference>
<reference evidence="3 4" key="1">
    <citation type="submission" date="2019-04" db="EMBL/GenBank/DDBJ databases">
        <title>Azoarcus rhizosphaerae sp. nov. isolated from rhizosphere of Ficus religiosa.</title>
        <authorList>
            <person name="Lin S.-Y."/>
            <person name="Hameed A."/>
            <person name="Hsu Y.-H."/>
            <person name="Young C.-C."/>
        </authorList>
    </citation>
    <scope>NUCLEOTIDE SEQUENCE [LARGE SCALE GENOMIC DNA]</scope>
    <source>
        <strain evidence="3 4">CC-YHH848</strain>
    </source>
</reference>
<dbReference type="PANTHER" id="PTHR30535:SF34">
    <property type="entry name" value="MOLYBDATE-BINDING PROTEIN MOLA"/>
    <property type="match status" value="1"/>
</dbReference>
<dbReference type="InterPro" id="IPR050902">
    <property type="entry name" value="ABC_Transporter_SBP"/>
</dbReference>
<dbReference type="AlphaFoldDB" id="A0A4S4AAH5"/>
<dbReference type="InterPro" id="IPR002491">
    <property type="entry name" value="ABC_transptr_periplasmic_BD"/>
</dbReference>
<accession>A0A4S4AAH5</accession>
<keyword evidence="1" id="KW-0732">Signal</keyword>
<protein>
    <submittedName>
        <fullName evidence="3">ABC transporter substrate-binding protein</fullName>
    </submittedName>
</protein>
<dbReference type="CDD" id="cd01142">
    <property type="entry name" value="TroA_e"/>
    <property type="match status" value="1"/>
</dbReference>
<evidence type="ECO:0000259" key="2">
    <source>
        <dbReference type="PROSITE" id="PS50983"/>
    </source>
</evidence>
<proteinExistence type="predicted"/>